<comment type="caution">
    <text evidence="11">The sequence shown here is derived from an EMBL/GenBank/DDBJ whole genome shotgun (WGS) entry which is preliminary data.</text>
</comment>
<dbReference type="EMBL" id="JASJEX010000002">
    <property type="protein sequence ID" value="MDJ1129487.1"/>
    <property type="molecule type" value="Genomic_DNA"/>
</dbReference>
<evidence type="ECO:0000256" key="3">
    <source>
        <dbReference type="ARBA" id="ARBA00022692"/>
    </source>
</evidence>
<dbReference type="PANTHER" id="PTHR43427">
    <property type="entry name" value="CHLORIDE CHANNEL PROTEIN CLC-E"/>
    <property type="match status" value="1"/>
</dbReference>
<evidence type="ECO:0000256" key="5">
    <source>
        <dbReference type="ARBA" id="ARBA00023065"/>
    </source>
</evidence>
<feature type="transmembrane region" description="Helical" evidence="10">
    <location>
        <begin position="226"/>
        <end position="251"/>
    </location>
</feature>
<dbReference type="Proteomes" id="UP001431693">
    <property type="component" value="Unassembled WGS sequence"/>
</dbReference>
<protein>
    <submittedName>
        <fullName evidence="11">Chloride channel protein</fullName>
    </submittedName>
</protein>
<evidence type="ECO:0000256" key="7">
    <source>
        <dbReference type="ARBA" id="ARBA00023173"/>
    </source>
</evidence>
<feature type="transmembrane region" description="Helical" evidence="10">
    <location>
        <begin position="193"/>
        <end position="214"/>
    </location>
</feature>
<feature type="transmembrane region" description="Helical" evidence="10">
    <location>
        <begin position="305"/>
        <end position="322"/>
    </location>
</feature>
<evidence type="ECO:0000256" key="6">
    <source>
        <dbReference type="ARBA" id="ARBA00023136"/>
    </source>
</evidence>
<feature type="transmembrane region" description="Helical" evidence="10">
    <location>
        <begin position="329"/>
        <end position="348"/>
    </location>
</feature>
<evidence type="ECO:0000256" key="9">
    <source>
        <dbReference type="ARBA" id="ARBA00023303"/>
    </source>
</evidence>
<organism evidence="11 12">
    <name type="scientific">Kribbibacterium absianum</name>
    <dbReference type="NCBI Taxonomy" id="3044210"/>
    <lineage>
        <taxon>Bacteria</taxon>
        <taxon>Bacillati</taxon>
        <taxon>Actinomycetota</taxon>
        <taxon>Coriobacteriia</taxon>
        <taxon>Coriobacteriales</taxon>
        <taxon>Kribbibacteriaceae</taxon>
        <taxon>Kribbibacterium</taxon>
    </lineage>
</organism>
<dbReference type="RefSeq" id="WP_283713725.1">
    <property type="nucleotide sequence ID" value="NZ_JASJEW010000006.1"/>
</dbReference>
<feature type="transmembrane region" description="Helical" evidence="10">
    <location>
        <begin position="52"/>
        <end position="69"/>
    </location>
</feature>
<keyword evidence="9" id="KW-0407">Ion channel</keyword>
<evidence type="ECO:0000256" key="2">
    <source>
        <dbReference type="ARBA" id="ARBA00022448"/>
    </source>
</evidence>
<proteinExistence type="predicted"/>
<evidence type="ECO:0000256" key="8">
    <source>
        <dbReference type="ARBA" id="ARBA00023214"/>
    </source>
</evidence>
<reference evidence="11" key="1">
    <citation type="submission" date="2023-05" db="EMBL/GenBank/DDBJ databases">
        <title>[olsenella] sp. nov., isolated from a pig farm feces dump.</title>
        <authorList>
            <person name="Chang Y.-H."/>
        </authorList>
    </citation>
    <scope>NUCLEOTIDE SEQUENCE</scope>
    <source>
        <strain evidence="11">YH-ols2217</strain>
    </source>
</reference>
<evidence type="ECO:0000313" key="12">
    <source>
        <dbReference type="Proteomes" id="UP001431693"/>
    </source>
</evidence>
<comment type="subcellular location">
    <subcellularLocation>
        <location evidence="1">Membrane</location>
        <topology evidence="1">Multi-pass membrane protein</topology>
    </subcellularLocation>
</comment>
<evidence type="ECO:0000313" key="11">
    <source>
        <dbReference type="EMBL" id="MDJ1129487.1"/>
    </source>
</evidence>
<evidence type="ECO:0000256" key="10">
    <source>
        <dbReference type="SAM" id="Phobius"/>
    </source>
</evidence>
<feature type="transmembrane region" description="Helical" evidence="10">
    <location>
        <begin position="20"/>
        <end position="40"/>
    </location>
</feature>
<keyword evidence="4 10" id="KW-1133">Transmembrane helix</keyword>
<name>A0ABT6ZK99_9ACTN</name>
<evidence type="ECO:0000256" key="4">
    <source>
        <dbReference type="ARBA" id="ARBA00022989"/>
    </source>
</evidence>
<dbReference type="InterPro" id="IPR014743">
    <property type="entry name" value="Cl-channel_core"/>
</dbReference>
<dbReference type="Gene3D" id="1.10.3080.10">
    <property type="entry name" value="Clc chloride channel"/>
    <property type="match status" value="1"/>
</dbReference>
<dbReference type="SUPFAM" id="SSF81340">
    <property type="entry name" value="Clc chloride channel"/>
    <property type="match status" value="1"/>
</dbReference>
<dbReference type="InterPro" id="IPR001807">
    <property type="entry name" value="ClC"/>
</dbReference>
<evidence type="ECO:0000256" key="1">
    <source>
        <dbReference type="ARBA" id="ARBA00004141"/>
    </source>
</evidence>
<gene>
    <name evidence="11" type="ORF">QJ043_05260</name>
</gene>
<keyword evidence="12" id="KW-1185">Reference proteome</keyword>
<accession>A0ABT6ZK99</accession>
<feature type="transmembrane region" description="Helical" evidence="10">
    <location>
        <begin position="153"/>
        <end position="181"/>
    </location>
</feature>
<keyword evidence="8" id="KW-0868">Chloride</keyword>
<keyword evidence="7" id="KW-0869">Chloride channel</keyword>
<sequence length="559" mass="58394">MNASAVIAYLRGQHPWRRVWFSLAMGIIGAAASVVLVLACNWANGLWQGQPLWLFALPALGAASVWLFQRLGLKAHVTPGDVIRDIRDDQRVDPHLAPAALLGTCASLAGGASVGKTATAMEVGAALGSGLVGRFRVTEPAPGSNEERPCYGYGAAVGLTALVAALFTAPLAAVAFVLELLRLNSTRPQHVPTLLLTAFVAAGLARVAGVSIVVPMTPILTLTWETAAHAALIGAACAIGGALYSWAVSSARSLVRTKLHRPYLGVCVGGILVCAAVLGLDWTLYAGTGEELLSSAFAGTAPAEAWVFKGVLTVVSLGFGLVGGEITPLLIVGALLGSSLATLTNAYVPLMAGLGMLAFLAAGARCPWSAIFLGCELFGWDGFWFYDIAVVIAFAGSRDVGLYGQNVAGHTRLLRERVYTMLYRAGLGRPITLLCQLLGRPAPAVFKTLGTGRGQSPLIRGSGALAEVVPAERIGQALEQNPKLAQSLSQAIEKNPQAQADFATLVKEDPALRGALEKSLDLHPDIAAHLYATLGENPELKGLAEKTEAASLRDHVRPE</sequence>
<keyword evidence="6 10" id="KW-0472">Membrane</keyword>
<feature type="transmembrane region" description="Helical" evidence="10">
    <location>
        <begin position="263"/>
        <end position="285"/>
    </location>
</feature>
<keyword evidence="3 10" id="KW-0812">Transmembrane</keyword>
<dbReference type="PANTHER" id="PTHR43427:SF6">
    <property type="entry name" value="CHLORIDE CHANNEL PROTEIN CLC-E"/>
    <property type="match status" value="1"/>
</dbReference>
<dbReference type="Pfam" id="PF00654">
    <property type="entry name" value="Voltage_CLC"/>
    <property type="match status" value="1"/>
</dbReference>
<keyword evidence="2" id="KW-0813">Transport</keyword>
<dbReference type="InterPro" id="IPR050368">
    <property type="entry name" value="ClC-type_chloride_channel"/>
</dbReference>
<keyword evidence="5" id="KW-0406">Ion transport</keyword>